<dbReference type="Proteomes" id="UP000535437">
    <property type="component" value="Unassembled WGS sequence"/>
</dbReference>
<protein>
    <recommendedName>
        <fullName evidence="3">Cobalamin-independent synthase, Catalytic domain</fullName>
    </recommendedName>
</protein>
<gene>
    <name evidence="1" type="ORF">HNR09_002358</name>
</gene>
<evidence type="ECO:0000313" key="1">
    <source>
        <dbReference type="EMBL" id="NYJ78947.1"/>
    </source>
</evidence>
<reference evidence="1 2" key="1">
    <citation type="submission" date="2020-07" db="EMBL/GenBank/DDBJ databases">
        <title>Sequencing the genomes of 1000 actinobacteria strains.</title>
        <authorList>
            <person name="Klenk H.-P."/>
        </authorList>
    </citation>
    <scope>NUCLEOTIDE SEQUENCE [LARGE SCALE GENOMIC DNA]</scope>
    <source>
        <strain evidence="1 2">DSM 15475</strain>
    </source>
</reference>
<keyword evidence="2" id="KW-1185">Reference proteome</keyword>
<proteinExistence type="predicted"/>
<dbReference type="RefSeq" id="WP_179542232.1">
    <property type="nucleotide sequence ID" value="NZ_BAAALL010000001.1"/>
</dbReference>
<organism evidence="1 2">
    <name type="scientific">Nesterenkonia xinjiangensis</name>
    <dbReference type="NCBI Taxonomy" id="225327"/>
    <lineage>
        <taxon>Bacteria</taxon>
        <taxon>Bacillati</taxon>
        <taxon>Actinomycetota</taxon>
        <taxon>Actinomycetes</taxon>
        <taxon>Micrococcales</taxon>
        <taxon>Micrococcaceae</taxon>
        <taxon>Nesterenkonia</taxon>
    </lineage>
</organism>
<sequence length="343" mass="36414">MPGTDALRSAQHLEAELSGHLPALTELPSRGLHAGLLGRTLALLAELPAELVSYGWRLVGRPGADHRRAVQLLRADVDTLADVRGARAEAGTDQGPSELMLHLLGPVSLASQLALPGGEKLLVDHGARRDLAESLATGVQGHLEHVRRACTPAALRVVLHEPDHSRVRAGAVPTVSGYRTIRALPRDDSRRMLGVVVEALRAGGADEVLLDLGEAPLLEHVEDHRSPSSSQVDGFGLPVPALQPSDWERIAELAEQKTRFLAGLLGSVPGSAQTLPQVSDLVRRITDPWQALGMPAAGLAAMTLTPLVSGIREQLAQVSEVDALRLISRTRDAADALTETMQG</sequence>
<accession>A0A7Z0GMX5</accession>
<dbReference type="EMBL" id="JACCFY010000001">
    <property type="protein sequence ID" value="NYJ78947.1"/>
    <property type="molecule type" value="Genomic_DNA"/>
</dbReference>
<comment type="caution">
    <text evidence="1">The sequence shown here is derived from an EMBL/GenBank/DDBJ whole genome shotgun (WGS) entry which is preliminary data.</text>
</comment>
<dbReference type="AlphaFoldDB" id="A0A7Z0GMX5"/>
<evidence type="ECO:0000313" key="2">
    <source>
        <dbReference type="Proteomes" id="UP000535437"/>
    </source>
</evidence>
<evidence type="ECO:0008006" key="3">
    <source>
        <dbReference type="Google" id="ProtNLM"/>
    </source>
</evidence>
<name>A0A7Z0GMX5_9MICC</name>